<dbReference type="EMBL" id="BDDD01004721">
    <property type="protein sequence ID" value="GAV88210.1"/>
    <property type="molecule type" value="Genomic_DNA"/>
</dbReference>
<reference evidence="2" key="1">
    <citation type="submission" date="2016-04" db="EMBL/GenBank/DDBJ databases">
        <title>Cephalotus genome sequencing.</title>
        <authorList>
            <person name="Fukushima K."/>
            <person name="Hasebe M."/>
            <person name="Fang X."/>
        </authorList>
    </citation>
    <scope>NUCLEOTIDE SEQUENCE [LARGE SCALE GENOMIC DNA]</scope>
    <source>
        <strain evidence="2">cv. St1</strain>
    </source>
</reference>
<gene>
    <name evidence="1" type="ORF">CFOL_v3_31633</name>
</gene>
<dbReference type="AlphaFoldDB" id="A0A1Q3D6U6"/>
<evidence type="ECO:0000313" key="1">
    <source>
        <dbReference type="EMBL" id="GAV88210.1"/>
    </source>
</evidence>
<proteinExistence type="predicted"/>
<comment type="caution">
    <text evidence="1">The sequence shown here is derived from an EMBL/GenBank/DDBJ whole genome shotgun (WGS) entry which is preliminary data.</text>
</comment>
<accession>A0A1Q3D6U6</accession>
<dbReference type="Proteomes" id="UP000187406">
    <property type="component" value="Unassembled WGS sequence"/>
</dbReference>
<dbReference type="OrthoDB" id="1747431at2759"/>
<keyword evidence="2" id="KW-1185">Reference proteome</keyword>
<protein>
    <submittedName>
        <fullName evidence="1">Uncharacterized protein</fullName>
    </submittedName>
</protein>
<name>A0A1Q3D6U6_CEPFO</name>
<sequence>MVYSTVVATQQRQFNSLWEKIKDVEEGRVAQWLNNIPHDKWTLLYDKGRRWGDMTKNMVEIFNGVLKGARGLPIIALVQLSFYRSNSYFLIRRQDGQAHLASGAGFTPTIDAKLHGLRQLDDSYESVMFHDRLGVFEVSCRTNSYRGHSSTRELHVVDLGSRSYTYNEWRIYHSP</sequence>
<evidence type="ECO:0000313" key="2">
    <source>
        <dbReference type="Proteomes" id="UP000187406"/>
    </source>
</evidence>
<organism evidence="1 2">
    <name type="scientific">Cephalotus follicularis</name>
    <name type="common">Albany pitcher plant</name>
    <dbReference type="NCBI Taxonomy" id="3775"/>
    <lineage>
        <taxon>Eukaryota</taxon>
        <taxon>Viridiplantae</taxon>
        <taxon>Streptophyta</taxon>
        <taxon>Embryophyta</taxon>
        <taxon>Tracheophyta</taxon>
        <taxon>Spermatophyta</taxon>
        <taxon>Magnoliopsida</taxon>
        <taxon>eudicotyledons</taxon>
        <taxon>Gunneridae</taxon>
        <taxon>Pentapetalae</taxon>
        <taxon>rosids</taxon>
        <taxon>fabids</taxon>
        <taxon>Oxalidales</taxon>
        <taxon>Cephalotaceae</taxon>
        <taxon>Cephalotus</taxon>
    </lineage>
</organism>
<dbReference type="InParanoid" id="A0A1Q3D6U6"/>